<accession>A0A4Z1QV22</accession>
<dbReference type="OrthoDB" id="8377146at2"/>
<sequence length="149" mass="16571">MDKLTINAVFCEDIRQEQSGQFTLVGVYPGVAFVDHGETEIFANWIRIDGLNPGLHKLRFKAEFEDSQGQTVFADREIEVESPKAESALVLTPTGLGITAENSGWLSLLISIDDEIAALKWRRIAMIKLQVAPPLEDEAEDEVTLEDLL</sequence>
<organism evidence="1 2">
    <name type="scientific">Agrobacterium salinitolerans</name>
    <dbReference type="NCBI Taxonomy" id="1183413"/>
    <lineage>
        <taxon>Bacteria</taxon>
        <taxon>Pseudomonadati</taxon>
        <taxon>Pseudomonadota</taxon>
        <taxon>Alphaproteobacteria</taxon>
        <taxon>Hyphomicrobiales</taxon>
        <taxon>Rhizobiaceae</taxon>
        <taxon>Rhizobium/Agrobacterium group</taxon>
        <taxon>Agrobacterium</taxon>
    </lineage>
</organism>
<gene>
    <name evidence="1" type="ORF">CFBP5507_04205</name>
</gene>
<dbReference type="AlphaFoldDB" id="A0A4Z1QV22"/>
<dbReference type="Proteomes" id="UP000298735">
    <property type="component" value="Chromosome Circular"/>
</dbReference>
<dbReference type="RefSeq" id="WP_137410113.1">
    <property type="nucleotide sequence ID" value="NZ_CP109968.1"/>
</dbReference>
<reference evidence="1" key="1">
    <citation type="submission" date="2022-10" db="EMBL/GenBank/DDBJ databases">
        <title>Complete genome sequence of Agrobacterium salinitolerans CFBP5507.</title>
        <authorList>
            <person name="Tchabashvili S."/>
            <person name="Yen H.-C."/>
            <person name="Haryono M."/>
            <person name="Lin Y.-C."/>
            <person name="Lai E.-M."/>
            <person name="Kuo C.-H."/>
        </authorList>
    </citation>
    <scope>NUCLEOTIDE SEQUENCE</scope>
    <source>
        <strain evidence="1">CFBP5507</strain>
    </source>
</reference>
<dbReference type="KEGG" id="asal:CFBP5507_04205"/>
<proteinExistence type="predicted"/>
<dbReference type="EMBL" id="CP109968">
    <property type="protein sequence ID" value="UYZ08216.1"/>
    <property type="molecule type" value="Genomic_DNA"/>
</dbReference>
<evidence type="ECO:0000313" key="2">
    <source>
        <dbReference type="Proteomes" id="UP000298735"/>
    </source>
</evidence>
<name>A0A4Z1QV22_9HYPH</name>
<protein>
    <submittedName>
        <fullName evidence="1">Uncharacterized protein</fullName>
    </submittedName>
</protein>
<evidence type="ECO:0000313" key="1">
    <source>
        <dbReference type="EMBL" id="UYZ08216.1"/>
    </source>
</evidence>